<feature type="compositionally biased region" description="Pro residues" evidence="1">
    <location>
        <begin position="10"/>
        <end position="23"/>
    </location>
</feature>
<name>A0ABQ9U2H9_SAGOE</name>
<evidence type="ECO:0000313" key="2">
    <source>
        <dbReference type="EMBL" id="KAK2091280.1"/>
    </source>
</evidence>
<comment type="caution">
    <text evidence="2">The sequence shown here is derived from an EMBL/GenBank/DDBJ whole genome shotgun (WGS) entry which is preliminary data.</text>
</comment>
<evidence type="ECO:0000256" key="1">
    <source>
        <dbReference type="SAM" id="MobiDB-lite"/>
    </source>
</evidence>
<reference evidence="2 3" key="1">
    <citation type="submission" date="2023-05" db="EMBL/GenBank/DDBJ databases">
        <title>B98-5 Cell Line De Novo Hybrid Assembly: An Optical Mapping Approach.</title>
        <authorList>
            <person name="Kananen K."/>
            <person name="Auerbach J.A."/>
            <person name="Kautto E."/>
            <person name="Blachly J.S."/>
        </authorList>
    </citation>
    <scope>NUCLEOTIDE SEQUENCE [LARGE SCALE GENOMIC DNA]</scope>
    <source>
        <strain evidence="2">B95-8</strain>
        <tissue evidence="2">Cell line</tissue>
    </source>
</reference>
<accession>A0ABQ9U2H9</accession>
<feature type="compositionally biased region" description="Basic and acidic residues" evidence="1">
    <location>
        <begin position="101"/>
        <end position="110"/>
    </location>
</feature>
<sequence>MSKPKVSFQPPRPPSPSLPPACPPCSRSHAPAVPAFIQAPSAILPLPGQSVEQLCMDPRHRQGPVNLLSDPEQGETGTARETQTPLAHTHHLPTETHPPPAHRDTQHAQT</sequence>
<keyword evidence="3" id="KW-1185">Reference proteome</keyword>
<evidence type="ECO:0000313" key="3">
    <source>
        <dbReference type="Proteomes" id="UP001266305"/>
    </source>
</evidence>
<dbReference type="Proteomes" id="UP001266305">
    <property type="component" value="Unassembled WGS sequence"/>
</dbReference>
<dbReference type="EMBL" id="JASSZA010000016">
    <property type="protein sequence ID" value="KAK2091280.1"/>
    <property type="molecule type" value="Genomic_DNA"/>
</dbReference>
<protein>
    <submittedName>
        <fullName evidence="2">Uncharacterized protein</fullName>
    </submittedName>
</protein>
<feature type="region of interest" description="Disordered" evidence="1">
    <location>
        <begin position="1"/>
        <end position="30"/>
    </location>
</feature>
<gene>
    <name evidence="2" type="ORF">P7K49_030564</name>
</gene>
<organism evidence="2 3">
    <name type="scientific">Saguinus oedipus</name>
    <name type="common">Cotton-top tamarin</name>
    <name type="synonym">Oedipomidas oedipus</name>
    <dbReference type="NCBI Taxonomy" id="9490"/>
    <lineage>
        <taxon>Eukaryota</taxon>
        <taxon>Metazoa</taxon>
        <taxon>Chordata</taxon>
        <taxon>Craniata</taxon>
        <taxon>Vertebrata</taxon>
        <taxon>Euteleostomi</taxon>
        <taxon>Mammalia</taxon>
        <taxon>Eutheria</taxon>
        <taxon>Euarchontoglires</taxon>
        <taxon>Primates</taxon>
        <taxon>Haplorrhini</taxon>
        <taxon>Platyrrhini</taxon>
        <taxon>Cebidae</taxon>
        <taxon>Callitrichinae</taxon>
        <taxon>Saguinus</taxon>
    </lineage>
</organism>
<proteinExistence type="predicted"/>
<feature type="region of interest" description="Disordered" evidence="1">
    <location>
        <begin position="56"/>
        <end position="110"/>
    </location>
</feature>